<evidence type="ECO:0008006" key="4">
    <source>
        <dbReference type="Google" id="ProtNLM"/>
    </source>
</evidence>
<feature type="compositionally biased region" description="Basic and acidic residues" evidence="1">
    <location>
        <begin position="224"/>
        <end position="233"/>
    </location>
</feature>
<feature type="region of interest" description="Disordered" evidence="1">
    <location>
        <begin position="214"/>
        <end position="233"/>
    </location>
</feature>
<feature type="region of interest" description="Disordered" evidence="1">
    <location>
        <begin position="1"/>
        <end position="24"/>
    </location>
</feature>
<reference evidence="3" key="1">
    <citation type="journal article" date="2022" name="Int. J. Syst. Evol. Microbiol.">
        <title>Anaeromyxobacter oryzae sp. nov., Anaeromyxobacter diazotrophicus sp. nov. and Anaeromyxobacter paludicola sp. nov., isolated from paddy soils.</title>
        <authorList>
            <person name="Itoh H."/>
            <person name="Xu Z."/>
            <person name="Mise K."/>
            <person name="Masuda Y."/>
            <person name="Ushijima N."/>
            <person name="Hayakawa C."/>
            <person name="Shiratori Y."/>
            <person name="Senoo K."/>
        </authorList>
    </citation>
    <scope>NUCLEOTIDE SEQUENCE [LARGE SCALE GENOMIC DNA]</scope>
    <source>
        <strain evidence="3">Red232</strain>
    </source>
</reference>
<sequence length="379" mass="41302">MPDCPIPLDALPKPLQKHADGKAPPPLRMMGAKGLVPAVAPVDLVTLLFVLSFDADAVVRETATRTAEGLPEKIHGVALRSEGLSGPVLDWLADRFAGKDAAIELVLLNASTPDDTFARLASTVSQKLADIVRQNELRLLRHDAIVRALCANPNALASTIDGACDFCVRNGLTLLDVPQMVQAHERVYGVNPAARPPEPVETAAALMTEYQRELASDAAPEGSPRAETEEEAKKKLNITQRILKMSVSEKIKLATLGNKEARTLLLRDSNKLVCMASVTSPRITDGEILSLANSRTVNADVLRYIYSTREFLKNYAIKTSLVKNPKVPLPTALKMLFTLQEKDIKELARDRNVPQTIQSQAKAFMMKKEQAAKMSAGKK</sequence>
<dbReference type="Proteomes" id="UP001162891">
    <property type="component" value="Chromosome"/>
</dbReference>
<name>A0ABM7WQ83_9BACT</name>
<gene>
    <name evidence="2" type="ORF">AMOR_06140</name>
</gene>
<organism evidence="2 3">
    <name type="scientific">Anaeromyxobacter oryzae</name>
    <dbReference type="NCBI Taxonomy" id="2918170"/>
    <lineage>
        <taxon>Bacteria</taxon>
        <taxon>Pseudomonadati</taxon>
        <taxon>Myxococcota</taxon>
        <taxon>Myxococcia</taxon>
        <taxon>Myxococcales</taxon>
        <taxon>Cystobacterineae</taxon>
        <taxon>Anaeromyxobacteraceae</taxon>
        <taxon>Anaeromyxobacter</taxon>
    </lineage>
</organism>
<dbReference type="EMBL" id="AP025591">
    <property type="protein sequence ID" value="BDG01618.1"/>
    <property type="molecule type" value="Genomic_DNA"/>
</dbReference>
<proteinExistence type="predicted"/>
<accession>A0ABM7WQ83</accession>
<evidence type="ECO:0000313" key="2">
    <source>
        <dbReference type="EMBL" id="BDG01618.1"/>
    </source>
</evidence>
<keyword evidence="3" id="KW-1185">Reference proteome</keyword>
<evidence type="ECO:0000256" key="1">
    <source>
        <dbReference type="SAM" id="MobiDB-lite"/>
    </source>
</evidence>
<evidence type="ECO:0000313" key="3">
    <source>
        <dbReference type="Proteomes" id="UP001162891"/>
    </source>
</evidence>
<dbReference type="RefSeq" id="WP_248358319.1">
    <property type="nucleotide sequence ID" value="NZ_AP025591.1"/>
</dbReference>
<protein>
    <recommendedName>
        <fullName evidence="4">DUF2336 domain-containing protein</fullName>
    </recommendedName>
</protein>